<comment type="caution">
    <text evidence="2">The sequence shown here is derived from an EMBL/GenBank/DDBJ whole genome shotgun (WGS) entry which is preliminary data.</text>
</comment>
<evidence type="ECO:0000313" key="2">
    <source>
        <dbReference type="EMBL" id="GEM69738.1"/>
    </source>
</evidence>
<protein>
    <recommendedName>
        <fullName evidence="4">DUF2911 domain-containing protein</fullName>
    </recommendedName>
</protein>
<dbReference type="EMBL" id="BJXH01000047">
    <property type="protein sequence ID" value="GEM69738.1"/>
    <property type="molecule type" value="Genomic_DNA"/>
</dbReference>
<proteinExistence type="predicted"/>
<dbReference type="InterPro" id="IPR021314">
    <property type="entry name" value="DUF2911"/>
</dbReference>
<evidence type="ECO:0000256" key="1">
    <source>
        <dbReference type="SAM" id="SignalP"/>
    </source>
</evidence>
<reference evidence="2 3" key="1">
    <citation type="submission" date="2019-07" db="EMBL/GenBank/DDBJ databases">
        <title>Whole genome shotgun sequence of Sphingobacterium mizutaii NBRC 14946.</title>
        <authorList>
            <person name="Hosoyama A."/>
            <person name="Uohara A."/>
            <person name="Ohji S."/>
            <person name="Ichikawa N."/>
        </authorList>
    </citation>
    <scope>NUCLEOTIDE SEQUENCE [LARGE SCALE GENOMIC DNA]</scope>
    <source>
        <strain evidence="2 3">NBRC 14946</strain>
    </source>
</reference>
<dbReference type="Pfam" id="PF11138">
    <property type="entry name" value="DUF2911"/>
    <property type="match status" value="1"/>
</dbReference>
<feature type="chain" id="PRO_5045982962" description="DUF2911 domain-containing protein" evidence="1">
    <location>
        <begin position="26"/>
        <end position="283"/>
    </location>
</feature>
<dbReference type="Proteomes" id="UP000321676">
    <property type="component" value="Unassembled WGS sequence"/>
</dbReference>
<evidence type="ECO:0008006" key="4">
    <source>
        <dbReference type="Google" id="ProtNLM"/>
    </source>
</evidence>
<accession>A0ABQ0W725</accession>
<name>A0ABQ0W725_9SPHI</name>
<evidence type="ECO:0000313" key="3">
    <source>
        <dbReference type="Proteomes" id="UP000321676"/>
    </source>
</evidence>
<keyword evidence="1" id="KW-0732">Signal</keyword>
<feature type="signal peptide" evidence="1">
    <location>
        <begin position="1"/>
        <end position="25"/>
    </location>
</feature>
<sequence>MIMKKLALSILVAAGLVLTASQAEAQLKLPQPSSTQFILQDLGTEQISVVYQRPSAKGRVIFGDLVPYDQIWRTGANDATNITFQSEVMIEGKKLEAGTYALFTIPGKEEWTIVFNTNAKQWGAYTYNAEDDVLRVKVKPTTLESPVETFTIEFDDVHEQSLDLSLSWEKTKVSFNIAVDQKEEIMADIEEAMKGDKKPYFQAAMYYFSNDIDMQKTVAWMKEADKGNTKAPHIKYWKSIVLAKAGDKAGAIKAAEEGLAIAKASNNQEYVKLNTQALEAAKK</sequence>
<gene>
    <name evidence="2" type="ORF">SMI01S_33440</name>
</gene>
<organism evidence="2 3">
    <name type="scientific">Sphingobacterium mizutaii NBRC 14946 = DSM 11724</name>
    <dbReference type="NCBI Taxonomy" id="1220576"/>
    <lineage>
        <taxon>Bacteria</taxon>
        <taxon>Pseudomonadati</taxon>
        <taxon>Bacteroidota</taxon>
        <taxon>Sphingobacteriia</taxon>
        <taxon>Sphingobacteriales</taxon>
        <taxon>Sphingobacteriaceae</taxon>
        <taxon>Sphingobacterium</taxon>
    </lineage>
</organism>
<keyword evidence="3" id="KW-1185">Reference proteome</keyword>